<reference evidence="1 2" key="1">
    <citation type="submission" date="2018-05" db="EMBL/GenBank/DDBJ databases">
        <title>A metagenomic window into the 2 km-deep terrestrial subsurface aquifer revealed taxonomically and functionally diverse microbial community comprising novel uncultured bacterial lineages.</title>
        <authorList>
            <person name="Kadnikov V.V."/>
            <person name="Mardanov A.V."/>
            <person name="Beletsky A.V."/>
            <person name="Banks D."/>
            <person name="Pimenov N.V."/>
            <person name="Frank Y.A."/>
            <person name="Karnachuk O.V."/>
            <person name="Ravin N.V."/>
        </authorList>
    </citation>
    <scope>NUCLEOTIDE SEQUENCE [LARGE SCALE GENOMIC DNA]</scope>
    <source>
        <strain evidence="1">BY5</strain>
    </source>
</reference>
<evidence type="ECO:0000313" key="2">
    <source>
        <dbReference type="Proteomes" id="UP000252355"/>
    </source>
</evidence>
<evidence type="ECO:0000313" key="1">
    <source>
        <dbReference type="EMBL" id="RCK80545.1"/>
    </source>
</evidence>
<organism evidence="1 2">
    <name type="scientific">Candidatus Ozemobacter sibiricus</name>
    <dbReference type="NCBI Taxonomy" id="2268124"/>
    <lineage>
        <taxon>Bacteria</taxon>
        <taxon>Candidatus Ozemobacteria</taxon>
        <taxon>Candidatus Ozemobacterales</taxon>
        <taxon>Candidatus Ozemobacteraceae</taxon>
        <taxon>Candidatus Ozemobacter</taxon>
    </lineage>
</organism>
<proteinExistence type="predicted"/>
<comment type="caution">
    <text evidence="1">The sequence shown here is derived from an EMBL/GenBank/DDBJ whole genome shotgun (WGS) entry which is preliminary data.</text>
</comment>
<dbReference type="AlphaFoldDB" id="A0A367ZQX6"/>
<name>A0A367ZQX6_9BACT</name>
<protein>
    <submittedName>
        <fullName evidence="1">Uncharacterized protein</fullName>
    </submittedName>
</protein>
<accession>A0A367ZQX6</accession>
<sequence>MGLRDEDVLASRTLTCKDADGEVKVTMEWLRRPGEMALTIEYFGYLIQEGTVNFYLEVNGIRREFCTFQEQLPSRAQRIRFRSFHPTTVHKGVTKLKTLPPGEVVDYLLFRNAAYYPQFGKTHIELKFFAHGRWDGDSNHGNANYVFEFESPVEEKTQDHF</sequence>
<dbReference type="EMBL" id="QOQW01000006">
    <property type="protein sequence ID" value="RCK80545.1"/>
    <property type="molecule type" value="Genomic_DNA"/>
</dbReference>
<dbReference type="Proteomes" id="UP000252355">
    <property type="component" value="Unassembled WGS sequence"/>
</dbReference>
<gene>
    <name evidence="1" type="ORF">OZSIB_3291</name>
</gene>